<evidence type="ECO:0000313" key="2">
    <source>
        <dbReference type="Proteomes" id="UP000826195"/>
    </source>
</evidence>
<proteinExistence type="predicted"/>
<name>A0AAV7HFM9_COTGL</name>
<dbReference type="EMBL" id="JAHXZJ010002982">
    <property type="protein sequence ID" value="KAH0535588.1"/>
    <property type="molecule type" value="Genomic_DNA"/>
</dbReference>
<keyword evidence="2" id="KW-1185">Reference proteome</keyword>
<organism evidence="1 2">
    <name type="scientific">Cotesia glomerata</name>
    <name type="common">Lepidopteran parasitic wasp</name>
    <name type="synonym">Apanteles glomeratus</name>
    <dbReference type="NCBI Taxonomy" id="32391"/>
    <lineage>
        <taxon>Eukaryota</taxon>
        <taxon>Metazoa</taxon>
        <taxon>Ecdysozoa</taxon>
        <taxon>Arthropoda</taxon>
        <taxon>Hexapoda</taxon>
        <taxon>Insecta</taxon>
        <taxon>Pterygota</taxon>
        <taxon>Neoptera</taxon>
        <taxon>Endopterygota</taxon>
        <taxon>Hymenoptera</taxon>
        <taxon>Apocrita</taxon>
        <taxon>Ichneumonoidea</taxon>
        <taxon>Braconidae</taxon>
        <taxon>Microgastrinae</taxon>
        <taxon>Cotesia</taxon>
    </lineage>
</organism>
<dbReference type="AlphaFoldDB" id="A0AAV7HFM9"/>
<dbReference type="Proteomes" id="UP000826195">
    <property type="component" value="Unassembled WGS sequence"/>
</dbReference>
<sequence length="92" mass="10158">MPSNTSGCSAPAITVRLVRFAGGTLNSSLWVSPFRFINLRLNPYQLPLALVLALGTAERNFRATYSVTCPGIGCIYIIKKDIEVDIDIYRHV</sequence>
<comment type="caution">
    <text evidence="1">The sequence shown here is derived from an EMBL/GenBank/DDBJ whole genome shotgun (WGS) entry which is preliminary data.</text>
</comment>
<reference evidence="1 2" key="1">
    <citation type="journal article" date="2021" name="J. Hered.">
        <title>A chromosome-level genome assembly of the parasitoid wasp, Cotesia glomerata (Hymenoptera: Braconidae).</title>
        <authorList>
            <person name="Pinto B.J."/>
            <person name="Weis J.J."/>
            <person name="Gamble T."/>
            <person name="Ode P.J."/>
            <person name="Paul R."/>
            <person name="Zaspel J.M."/>
        </authorList>
    </citation>
    <scope>NUCLEOTIDE SEQUENCE [LARGE SCALE GENOMIC DNA]</scope>
    <source>
        <strain evidence="1">CgM1</strain>
    </source>
</reference>
<protein>
    <submittedName>
        <fullName evidence="1">Uncharacterized protein</fullName>
    </submittedName>
</protein>
<accession>A0AAV7HFM9</accession>
<gene>
    <name evidence="1" type="ORF">KQX54_017412</name>
</gene>
<evidence type="ECO:0000313" key="1">
    <source>
        <dbReference type="EMBL" id="KAH0535588.1"/>
    </source>
</evidence>